<dbReference type="EMBL" id="CP036401">
    <property type="protein sequence ID" value="QBI04701.1"/>
    <property type="molecule type" value="Genomic_DNA"/>
</dbReference>
<reference evidence="1" key="3">
    <citation type="submission" date="2022-12" db="EMBL/GenBank/DDBJ databases">
        <authorList>
            <person name="Sun Q."/>
            <person name="Kim S."/>
        </authorList>
    </citation>
    <scope>NUCLEOTIDE SEQUENCE</scope>
    <source>
        <strain evidence="1">KCTC 12343</strain>
    </source>
</reference>
<reference evidence="1" key="1">
    <citation type="journal article" date="2014" name="Int. J. Syst. Evol. Microbiol.">
        <title>Complete genome sequence of Corynebacterium casei LMG S-19264T (=DSM 44701T), isolated from a smear-ripened cheese.</title>
        <authorList>
            <consortium name="US DOE Joint Genome Institute (JGI-PGF)"/>
            <person name="Walter F."/>
            <person name="Albersmeier A."/>
            <person name="Kalinowski J."/>
            <person name="Ruckert C."/>
        </authorList>
    </citation>
    <scope>NUCLEOTIDE SEQUENCE</scope>
    <source>
        <strain evidence="1">KCTC 12343</strain>
    </source>
</reference>
<gene>
    <name evidence="2" type="ORF">EYF70_30660</name>
    <name evidence="1" type="ORF">GCM10007387_60670</name>
</gene>
<dbReference type="Proteomes" id="UP000292307">
    <property type="component" value="Chromosome"/>
</dbReference>
<sequence length="64" mass="6912">MDWVISVTGMGPDRQSPGLTVVGRGTNGGAWRFHVHAPRWQASVARQVLAELCASNPAPTKEKQ</sequence>
<evidence type="ECO:0000313" key="2">
    <source>
        <dbReference type="EMBL" id="QBI04701.1"/>
    </source>
</evidence>
<dbReference type="AlphaFoldDB" id="A0A411X6N9"/>
<dbReference type="OrthoDB" id="9927299at2"/>
<dbReference type="RefSeq" id="WP_131148760.1">
    <property type="nucleotide sequence ID" value="NZ_BMWV01000033.1"/>
</dbReference>
<name>A0A411X6N9_9BURK</name>
<dbReference type="Proteomes" id="UP000628442">
    <property type="component" value="Unassembled WGS sequence"/>
</dbReference>
<proteinExistence type="predicted"/>
<reference evidence="2 3" key="2">
    <citation type="submission" date="2019-02" db="EMBL/GenBank/DDBJ databases">
        <title>Draft Genome Sequences of Six Type Strains of the Genus Massilia.</title>
        <authorList>
            <person name="Miess H."/>
            <person name="Frediansyhah A."/>
            <person name="Gross H."/>
        </authorList>
    </citation>
    <scope>NUCLEOTIDE SEQUENCE [LARGE SCALE GENOMIC DNA]</scope>
    <source>
        <strain evidence="2 3">DSM 17472</strain>
    </source>
</reference>
<evidence type="ECO:0000313" key="3">
    <source>
        <dbReference type="Proteomes" id="UP000292307"/>
    </source>
</evidence>
<evidence type="ECO:0000313" key="4">
    <source>
        <dbReference type="Proteomes" id="UP000628442"/>
    </source>
</evidence>
<evidence type="ECO:0000313" key="1">
    <source>
        <dbReference type="EMBL" id="GGY70696.1"/>
    </source>
</evidence>
<organism evidence="1 4">
    <name type="scientific">Pseudoduganella albidiflava</name>
    <dbReference type="NCBI Taxonomy" id="321983"/>
    <lineage>
        <taxon>Bacteria</taxon>
        <taxon>Pseudomonadati</taxon>
        <taxon>Pseudomonadota</taxon>
        <taxon>Betaproteobacteria</taxon>
        <taxon>Burkholderiales</taxon>
        <taxon>Oxalobacteraceae</taxon>
        <taxon>Telluria group</taxon>
        <taxon>Pseudoduganella</taxon>
    </lineage>
</organism>
<protein>
    <submittedName>
        <fullName evidence="1">Uncharacterized protein</fullName>
    </submittedName>
</protein>
<accession>A0A411X6N9</accession>
<dbReference type="EMBL" id="BMWV01000033">
    <property type="protein sequence ID" value="GGY70696.1"/>
    <property type="molecule type" value="Genomic_DNA"/>
</dbReference>
<keyword evidence="3" id="KW-1185">Reference proteome</keyword>